<proteinExistence type="predicted"/>
<keyword evidence="4" id="KW-0238">DNA-binding</keyword>
<accession>A0A1I0F983</accession>
<organism evidence="4 5">
    <name type="scientific">[Clostridium] polysaccharolyticum</name>
    <dbReference type="NCBI Taxonomy" id="29364"/>
    <lineage>
        <taxon>Bacteria</taxon>
        <taxon>Bacillati</taxon>
        <taxon>Bacillota</taxon>
        <taxon>Clostridia</taxon>
        <taxon>Lachnospirales</taxon>
        <taxon>Lachnospiraceae</taxon>
    </lineage>
</organism>
<feature type="domain" description="Transposase IS66 central" evidence="2">
    <location>
        <begin position="118"/>
        <end position="285"/>
    </location>
</feature>
<sequence length="293" mass="33845">MNVLQQKEAEIEALKSQLKKQADEIASLKKQNEWYIEQLKLRQKEKFGVSSEKADENQMTLFDFFNEAEILRQPIAAEPDEKILVPAHTKQKTKRGAKLDALPVETIYYKLPEAERVCEICGSALTEMKKELLENDLLHADETTLKVLHEPGKTSTSKSFMWVYRTSVCAEHPVILYDYQEGRSGDYAKTFLEKWNGTYLHCDGYVGYKKLQNVTLCGCLVHAKRKFHDAWKVSKANEAAKTGETYIQKLFAIETRADKLELTDDKRLQLRQKESQKILDEFYEWGIGILVNL</sequence>
<dbReference type="OrthoDB" id="9760067at2"/>
<dbReference type="InterPro" id="IPR004291">
    <property type="entry name" value="Transposase_IS66_central"/>
</dbReference>
<dbReference type="RefSeq" id="WP_092478751.1">
    <property type="nucleotide sequence ID" value="NZ_FOHN01000029.1"/>
</dbReference>
<protein>
    <submittedName>
        <fullName evidence="4">Transposase C of IS166 homeodomain-containing protein</fullName>
    </submittedName>
</protein>
<dbReference type="Proteomes" id="UP000199800">
    <property type="component" value="Unassembled WGS sequence"/>
</dbReference>
<dbReference type="InterPro" id="IPR052344">
    <property type="entry name" value="Transposase-related"/>
</dbReference>
<feature type="coiled-coil region" evidence="1">
    <location>
        <begin position="1"/>
        <end position="38"/>
    </location>
</feature>
<dbReference type="InterPro" id="IPR024463">
    <property type="entry name" value="Transposase_TnpC_homeodom"/>
</dbReference>
<evidence type="ECO:0000256" key="1">
    <source>
        <dbReference type="SAM" id="Coils"/>
    </source>
</evidence>
<evidence type="ECO:0000313" key="5">
    <source>
        <dbReference type="Proteomes" id="UP000199800"/>
    </source>
</evidence>
<dbReference type="PANTHER" id="PTHR33678:SF1">
    <property type="entry name" value="BLL1576 PROTEIN"/>
    <property type="match status" value="1"/>
</dbReference>
<dbReference type="Pfam" id="PF13007">
    <property type="entry name" value="LZ_Tnp_IS66"/>
    <property type="match status" value="1"/>
</dbReference>
<keyword evidence="4" id="KW-0371">Homeobox</keyword>
<name>A0A1I0F983_9FIRM</name>
<dbReference type="AlphaFoldDB" id="A0A1I0F983"/>
<evidence type="ECO:0000259" key="2">
    <source>
        <dbReference type="Pfam" id="PF03050"/>
    </source>
</evidence>
<dbReference type="GO" id="GO:0003677">
    <property type="term" value="F:DNA binding"/>
    <property type="evidence" value="ECO:0007669"/>
    <property type="project" value="UniProtKB-KW"/>
</dbReference>
<dbReference type="STRING" id="29364.SAMN04487772_1292"/>
<feature type="domain" description="Transposase TnpC homeodomain" evidence="3">
    <location>
        <begin position="35"/>
        <end position="107"/>
    </location>
</feature>
<dbReference type="EMBL" id="FOHN01000029">
    <property type="protein sequence ID" value="SET54660.1"/>
    <property type="molecule type" value="Genomic_DNA"/>
</dbReference>
<evidence type="ECO:0000313" key="4">
    <source>
        <dbReference type="EMBL" id="SET54660.1"/>
    </source>
</evidence>
<reference evidence="4 5" key="1">
    <citation type="submission" date="2016-10" db="EMBL/GenBank/DDBJ databases">
        <authorList>
            <person name="de Groot N.N."/>
        </authorList>
    </citation>
    <scope>NUCLEOTIDE SEQUENCE [LARGE SCALE GENOMIC DNA]</scope>
    <source>
        <strain evidence="4 5">DSM 1801</strain>
    </source>
</reference>
<dbReference type="PANTHER" id="PTHR33678">
    <property type="entry name" value="BLL1576 PROTEIN"/>
    <property type="match status" value="1"/>
</dbReference>
<keyword evidence="5" id="KW-1185">Reference proteome</keyword>
<gene>
    <name evidence="4" type="ORF">SAMN04487772_1292</name>
</gene>
<dbReference type="Pfam" id="PF03050">
    <property type="entry name" value="DDE_Tnp_IS66"/>
    <property type="match status" value="1"/>
</dbReference>
<keyword evidence="1" id="KW-0175">Coiled coil</keyword>
<evidence type="ECO:0000259" key="3">
    <source>
        <dbReference type="Pfam" id="PF13007"/>
    </source>
</evidence>